<gene>
    <name evidence="1" type="ORF">FIESC28_04172</name>
</gene>
<protein>
    <submittedName>
        <fullName evidence="1">Uncharacterized protein</fullName>
    </submittedName>
</protein>
<name>A0A366S146_9HYPO</name>
<sequence length="476" mass="53976">MGQVIAVIKFIMGQVITAIKSIIMSPGLCDTSITWVPIGRPPSPPATVDERDEDDEVLYLPQECALCLEAMHLDDKTIAMLGNDDSTLPTYYSKVYRYWDLLTSRYPKRTTVNPTPYKAFGLRQHGDTRGVHYLSSDYAGDAEAGFVASRNPSGNQRKKLEYRHCQVHKLDEIETWERGQPPAKTDSASEFKITKLTIDRHGIRKIESLSERPQYEYGRSETRAYVFIDPSQAKQCRFQFKLDIARLSFDSDGPDFPQIWDTPTPPFKGLSLSPRTSGCLDPRFRIVDLRNTTGLTFFYYHHSLLRIHSHTAKSPTALETYRRLSKTGYTNLVWAYVPISPSDPIREFGIRQYEEPYYEDSARWSISSKPTVMIRTELLDDIILGPSDDSLTMSHVFELTPHLLVYTEPNALRYVTYGAVGEPDPTVRYGNPMPALSDFTGHRNLRYAIKAHVPLDGAVRVDVFSSHTGSCKGIVL</sequence>
<keyword evidence="2" id="KW-1185">Reference proteome</keyword>
<proteinExistence type="predicted"/>
<evidence type="ECO:0000313" key="1">
    <source>
        <dbReference type="EMBL" id="RBR23033.1"/>
    </source>
</evidence>
<organism evidence="1 2">
    <name type="scientific">Fusarium coffeatum</name>
    <dbReference type="NCBI Taxonomy" id="231269"/>
    <lineage>
        <taxon>Eukaryota</taxon>
        <taxon>Fungi</taxon>
        <taxon>Dikarya</taxon>
        <taxon>Ascomycota</taxon>
        <taxon>Pezizomycotina</taxon>
        <taxon>Sordariomycetes</taxon>
        <taxon>Hypocreomycetidae</taxon>
        <taxon>Hypocreales</taxon>
        <taxon>Nectriaceae</taxon>
        <taxon>Fusarium</taxon>
        <taxon>Fusarium incarnatum-equiseti species complex</taxon>
    </lineage>
</organism>
<dbReference type="Proteomes" id="UP000253153">
    <property type="component" value="Unassembled WGS sequence"/>
</dbReference>
<dbReference type="AlphaFoldDB" id="A0A366S146"/>
<dbReference type="RefSeq" id="XP_031017624.1">
    <property type="nucleotide sequence ID" value="XM_031158319.1"/>
</dbReference>
<dbReference type="OrthoDB" id="4763081at2759"/>
<reference evidence="1 2" key="1">
    <citation type="submission" date="2018-06" db="EMBL/GenBank/DDBJ databases">
        <title>Fusarium incarnatum-equiseti species complex species 28.</title>
        <authorList>
            <person name="Gardiner D.M."/>
        </authorList>
    </citation>
    <scope>NUCLEOTIDE SEQUENCE [LARGE SCALE GENOMIC DNA]</scope>
    <source>
        <strain evidence="1 2">FIESC_28</strain>
    </source>
</reference>
<dbReference type="GeneID" id="41993615"/>
<dbReference type="EMBL" id="QKXC01000082">
    <property type="protein sequence ID" value="RBR23033.1"/>
    <property type="molecule type" value="Genomic_DNA"/>
</dbReference>
<accession>A0A366S146</accession>
<comment type="caution">
    <text evidence="1">The sequence shown here is derived from an EMBL/GenBank/DDBJ whole genome shotgun (WGS) entry which is preliminary data.</text>
</comment>
<evidence type="ECO:0000313" key="2">
    <source>
        <dbReference type="Proteomes" id="UP000253153"/>
    </source>
</evidence>